<gene>
    <name evidence="2" type="ORF">DU473_05170</name>
</gene>
<evidence type="ECO:0000313" key="3">
    <source>
        <dbReference type="Proteomes" id="UP000292583"/>
    </source>
</evidence>
<dbReference type="Proteomes" id="UP000292583">
    <property type="component" value="Unassembled WGS sequence"/>
</dbReference>
<protein>
    <submittedName>
        <fullName evidence="2">DUF1882 domain-containing protein</fullName>
    </submittedName>
</protein>
<dbReference type="EMBL" id="QPGR01000008">
    <property type="protein sequence ID" value="TBR80744.1"/>
    <property type="molecule type" value="Genomic_DNA"/>
</dbReference>
<dbReference type="Pfam" id="PF08966">
    <property type="entry name" value="DUF1882"/>
    <property type="match status" value="1"/>
</dbReference>
<feature type="domain" description="DUF1882" evidence="1">
    <location>
        <begin position="3"/>
        <end position="74"/>
    </location>
</feature>
<dbReference type="InterPro" id="IPR044919">
    <property type="entry name" value="HP0184-like_sf"/>
</dbReference>
<comment type="caution">
    <text evidence="2">The sequence shown here is derived from an EMBL/GenBank/DDBJ whole genome shotgun (WGS) entry which is preliminary data.</text>
</comment>
<dbReference type="OrthoDB" id="5372715at2"/>
<dbReference type="SUPFAM" id="SSF56747">
    <property type="entry name" value="Prim-pol domain"/>
    <property type="match status" value="1"/>
</dbReference>
<proteinExistence type="predicted"/>
<dbReference type="AlphaFoldDB" id="A0A4Q9JTT4"/>
<keyword evidence="3" id="KW-1185">Reference proteome</keyword>
<accession>A0A4Q9JTT4</accession>
<evidence type="ECO:0000313" key="2">
    <source>
        <dbReference type="EMBL" id="TBR80744.1"/>
    </source>
</evidence>
<dbReference type="RefSeq" id="WP_131163740.1">
    <property type="nucleotide sequence ID" value="NZ_CP076657.1"/>
</dbReference>
<sequence>MISMMDLSLIKIISSHYYIKRDKIVNKYEHRGRYFFDKFEKVNAPLTSNLIREHCEKKITIAHDLISKTNKVENIVFDYNGFNAERFWHRAQLILREQGFINFTAYKTKTPGHLHLYIHKGHTDLIEGYSLASRLSALFATKMPIEWRVFPTIDLPRDFNILIMPYEVYKKERGTSWSKHM</sequence>
<evidence type="ECO:0000259" key="1">
    <source>
        <dbReference type="Pfam" id="PF08966"/>
    </source>
</evidence>
<dbReference type="Gene3D" id="3.90.920.20">
    <property type="entry name" value="HP0184-like"/>
    <property type="match status" value="1"/>
</dbReference>
<name>A0A4Q9JTT4_9BACT</name>
<organism evidence="2 3">
    <name type="scientific">Campylobacter novaezeelandiae</name>
    <dbReference type="NCBI Taxonomy" id="2267891"/>
    <lineage>
        <taxon>Bacteria</taxon>
        <taxon>Pseudomonadati</taxon>
        <taxon>Campylobacterota</taxon>
        <taxon>Epsilonproteobacteria</taxon>
        <taxon>Campylobacterales</taxon>
        <taxon>Campylobacteraceae</taxon>
        <taxon>Campylobacter</taxon>
    </lineage>
</organism>
<reference evidence="2 3" key="1">
    <citation type="submission" date="2018-07" db="EMBL/GenBank/DDBJ databases">
        <title>Campylobacter zealandensis sp. nov., isolated from birds and water in New Zealand.</title>
        <authorList>
            <person name="Wilkinson D.A."/>
            <person name="Biggs P.J."/>
            <person name="French N.P."/>
            <person name="Midwinter A.C."/>
        </authorList>
    </citation>
    <scope>NUCLEOTIDE SEQUENCE [LARGE SCALE GENOMIC DNA]</scope>
    <source>
        <strain evidence="2 3">B423b</strain>
    </source>
</reference>
<dbReference type="InterPro" id="IPR015061">
    <property type="entry name" value="DUF1882"/>
</dbReference>